<dbReference type="InterPro" id="IPR032508">
    <property type="entry name" value="FecR_C"/>
</dbReference>
<evidence type="ECO:0000259" key="3">
    <source>
        <dbReference type="Pfam" id="PF16344"/>
    </source>
</evidence>
<protein>
    <submittedName>
        <fullName evidence="4">FecR family protein</fullName>
    </submittedName>
</protein>
<proteinExistence type="predicted"/>
<gene>
    <name evidence="4" type="ORF">SAMN04488090_0843</name>
</gene>
<accession>A0A1G9K1V1</accession>
<keyword evidence="1" id="KW-0472">Membrane</keyword>
<evidence type="ECO:0000259" key="2">
    <source>
        <dbReference type="Pfam" id="PF04773"/>
    </source>
</evidence>
<evidence type="ECO:0000256" key="1">
    <source>
        <dbReference type="SAM" id="Phobius"/>
    </source>
</evidence>
<dbReference type="InterPro" id="IPR006860">
    <property type="entry name" value="FecR"/>
</dbReference>
<keyword evidence="1" id="KW-0812">Transmembrane</keyword>
<keyword evidence="5" id="KW-1185">Reference proteome</keyword>
<organism evidence="4 5">
    <name type="scientific">Siphonobacter aquaeclarae</name>
    <dbReference type="NCBI Taxonomy" id="563176"/>
    <lineage>
        <taxon>Bacteria</taxon>
        <taxon>Pseudomonadati</taxon>
        <taxon>Bacteroidota</taxon>
        <taxon>Cytophagia</taxon>
        <taxon>Cytophagales</taxon>
        <taxon>Cytophagaceae</taxon>
        <taxon>Siphonobacter</taxon>
    </lineage>
</organism>
<keyword evidence="1" id="KW-1133">Transmembrane helix</keyword>
<reference evidence="4 5" key="1">
    <citation type="submission" date="2016-10" db="EMBL/GenBank/DDBJ databases">
        <authorList>
            <person name="de Groot N.N."/>
        </authorList>
    </citation>
    <scope>NUCLEOTIDE SEQUENCE [LARGE SCALE GENOMIC DNA]</scope>
    <source>
        <strain evidence="4 5">DSM 21668</strain>
    </source>
</reference>
<dbReference type="PANTHER" id="PTHR30273">
    <property type="entry name" value="PERIPLASMIC SIGNAL SENSOR AND SIGMA FACTOR ACTIVATOR FECR-RELATED"/>
    <property type="match status" value="1"/>
</dbReference>
<dbReference type="Proteomes" id="UP000198901">
    <property type="component" value="Unassembled WGS sequence"/>
</dbReference>
<dbReference type="RefSeq" id="WP_176785447.1">
    <property type="nucleotide sequence ID" value="NZ_FNGS01000002.1"/>
</dbReference>
<dbReference type="Gene3D" id="2.60.120.1440">
    <property type="match status" value="1"/>
</dbReference>
<dbReference type="AlphaFoldDB" id="A0A1G9K1V1"/>
<evidence type="ECO:0000313" key="4">
    <source>
        <dbReference type="EMBL" id="SDL43662.1"/>
    </source>
</evidence>
<dbReference type="Gene3D" id="3.55.50.30">
    <property type="match status" value="1"/>
</dbReference>
<dbReference type="GO" id="GO:0016989">
    <property type="term" value="F:sigma factor antagonist activity"/>
    <property type="evidence" value="ECO:0007669"/>
    <property type="project" value="TreeGrafter"/>
</dbReference>
<dbReference type="Pfam" id="PF04773">
    <property type="entry name" value="FecR"/>
    <property type="match status" value="1"/>
</dbReference>
<dbReference type="PIRSF" id="PIRSF018266">
    <property type="entry name" value="FecR"/>
    <property type="match status" value="1"/>
</dbReference>
<dbReference type="STRING" id="563176.SAMN04488090_0843"/>
<dbReference type="EMBL" id="FNGS01000002">
    <property type="protein sequence ID" value="SDL43662.1"/>
    <property type="molecule type" value="Genomic_DNA"/>
</dbReference>
<dbReference type="InterPro" id="IPR012373">
    <property type="entry name" value="Ferrdict_sens_TM"/>
</dbReference>
<feature type="domain" description="Protein FecR C-terminal" evidence="3">
    <location>
        <begin position="240"/>
        <end position="307"/>
    </location>
</feature>
<dbReference type="PANTHER" id="PTHR30273:SF2">
    <property type="entry name" value="PROTEIN FECR"/>
    <property type="match status" value="1"/>
</dbReference>
<dbReference type="Pfam" id="PF16344">
    <property type="entry name" value="FecR_C"/>
    <property type="match status" value="1"/>
</dbReference>
<sequence length="308" mass="34325">MSPELLEKYHQGTCSEAEKRVVEQWLSSDGLPDDLPVCPEEEDVVSAVWSAIEPPARPRFRRWMIGLAAAIAVAVGLYVFQTKSPEQVRETTVAAAPSQTLAFVTRPGERRQLTLPDSSVVTLNAGSRLTYTGADTLRSLTLEGEAFFEVYRDTLRPFEIAAAQTHIRVLGTAFNVRAYPGDRETSLVVAHGKVHFSAIGKHPSEVVLTAQQKGISRPGKAIERRRVWGDAAWSWKEHTLVFDNQPLREIAVTMERWYGIRVVIASDDLGERRCSGTFANPSVDELMQGLSYALNLHYRKQGNTITIY</sequence>
<feature type="domain" description="FecR protein" evidence="2">
    <location>
        <begin position="104"/>
        <end position="194"/>
    </location>
</feature>
<feature type="transmembrane region" description="Helical" evidence="1">
    <location>
        <begin position="63"/>
        <end position="80"/>
    </location>
</feature>
<evidence type="ECO:0000313" key="5">
    <source>
        <dbReference type="Proteomes" id="UP000198901"/>
    </source>
</evidence>
<name>A0A1G9K1V1_9BACT</name>